<dbReference type="PANTHER" id="PTHR46179:SF1">
    <property type="entry name" value="TRANSCRIPTION FACTOR IIIA"/>
    <property type="match status" value="1"/>
</dbReference>
<keyword evidence="10" id="KW-0804">Transcription</keyword>
<keyword evidence="4" id="KW-0677">Repeat</keyword>
<feature type="domain" description="C2H2-type" evidence="16">
    <location>
        <begin position="224"/>
        <end position="251"/>
    </location>
</feature>
<keyword evidence="2" id="KW-0690">Ribosome biogenesis</keyword>
<dbReference type="FunFam" id="3.30.160.60:FF:001998">
    <property type="entry name" value="Transcription factor IIIA"/>
    <property type="match status" value="1"/>
</dbReference>
<evidence type="ECO:0000256" key="9">
    <source>
        <dbReference type="ARBA" id="ARBA00023125"/>
    </source>
</evidence>
<dbReference type="Pfam" id="PF00096">
    <property type="entry name" value="zf-C2H2"/>
    <property type="match status" value="5"/>
</dbReference>
<feature type="domain" description="C2H2-type" evidence="16">
    <location>
        <begin position="138"/>
        <end position="167"/>
    </location>
</feature>
<evidence type="ECO:0000256" key="5">
    <source>
        <dbReference type="ARBA" id="ARBA00022771"/>
    </source>
</evidence>
<evidence type="ECO:0000256" key="4">
    <source>
        <dbReference type="ARBA" id="ARBA00022737"/>
    </source>
</evidence>
<dbReference type="SMART" id="SM00355">
    <property type="entry name" value="ZnF_C2H2"/>
    <property type="match status" value="9"/>
</dbReference>
<keyword evidence="7" id="KW-0694">RNA-binding</keyword>
<keyword evidence="6" id="KW-0862">Zinc</keyword>
<evidence type="ECO:0000256" key="11">
    <source>
        <dbReference type="ARBA" id="ARBA00023242"/>
    </source>
</evidence>
<dbReference type="FunFam" id="3.30.160.60:FF:001347">
    <property type="entry name" value="Transcription factor IIIA"/>
    <property type="match status" value="1"/>
</dbReference>
<keyword evidence="8" id="KW-0805">Transcription regulation</keyword>
<dbReference type="InterPro" id="IPR036236">
    <property type="entry name" value="Znf_C2H2_sf"/>
</dbReference>
<dbReference type="PANTHER" id="PTHR46179">
    <property type="entry name" value="ZINC FINGER PROTEIN"/>
    <property type="match status" value="1"/>
</dbReference>
<evidence type="ECO:0000259" key="16">
    <source>
        <dbReference type="PROSITE" id="PS50157"/>
    </source>
</evidence>
<dbReference type="InterPro" id="IPR054599">
    <property type="entry name" value="TFIIIA_Zfn-C2H2"/>
</dbReference>
<feature type="domain" description="C2H2-type" evidence="16">
    <location>
        <begin position="168"/>
        <end position="194"/>
    </location>
</feature>
<dbReference type="PROSITE" id="PS00028">
    <property type="entry name" value="ZINC_FINGER_C2H2_1"/>
    <property type="match status" value="8"/>
</dbReference>
<feature type="region of interest" description="Disordered" evidence="15">
    <location>
        <begin position="310"/>
        <end position="370"/>
    </location>
</feature>
<dbReference type="AlphaFoldDB" id="A0A8T2K6N3"/>
<keyword evidence="5 14" id="KW-0863">Zinc-finger</keyword>
<feature type="compositionally biased region" description="Polar residues" evidence="15">
    <location>
        <begin position="346"/>
        <end position="370"/>
    </location>
</feature>
<evidence type="ECO:0000256" key="14">
    <source>
        <dbReference type="PROSITE-ProRule" id="PRU00042"/>
    </source>
</evidence>
<evidence type="ECO:0000256" key="8">
    <source>
        <dbReference type="ARBA" id="ARBA00023015"/>
    </source>
</evidence>
<keyword evidence="9" id="KW-0238">DNA-binding</keyword>
<evidence type="ECO:0000256" key="12">
    <source>
        <dbReference type="ARBA" id="ARBA00040434"/>
    </source>
</evidence>
<feature type="domain" description="C2H2-type" evidence="16">
    <location>
        <begin position="284"/>
        <end position="313"/>
    </location>
</feature>
<feature type="domain" description="C2H2-type" evidence="16">
    <location>
        <begin position="76"/>
        <end position="105"/>
    </location>
</feature>
<dbReference type="Proteomes" id="UP000812440">
    <property type="component" value="Chromosome 2"/>
</dbReference>
<dbReference type="Gene3D" id="3.30.160.60">
    <property type="entry name" value="Classic Zinc Finger"/>
    <property type="match status" value="8"/>
</dbReference>
<dbReference type="Pfam" id="PF22110">
    <property type="entry name" value="TFIIIA_zf-C2H2"/>
    <property type="match status" value="1"/>
</dbReference>
<keyword evidence="18" id="KW-1185">Reference proteome</keyword>
<dbReference type="InterPro" id="IPR051061">
    <property type="entry name" value="Zinc_finger_trans_reg"/>
</dbReference>
<dbReference type="GO" id="GO:0008270">
    <property type="term" value="F:zinc ion binding"/>
    <property type="evidence" value="ECO:0007669"/>
    <property type="project" value="UniProtKB-KW"/>
</dbReference>
<evidence type="ECO:0000256" key="10">
    <source>
        <dbReference type="ARBA" id="ARBA00023163"/>
    </source>
</evidence>
<proteinExistence type="predicted"/>
<feature type="domain" description="C2H2-type" evidence="16">
    <location>
        <begin position="46"/>
        <end position="75"/>
    </location>
</feature>
<evidence type="ECO:0000256" key="3">
    <source>
        <dbReference type="ARBA" id="ARBA00022723"/>
    </source>
</evidence>
<dbReference type="PROSITE" id="PS50157">
    <property type="entry name" value="ZINC_FINGER_C2H2_2"/>
    <property type="match status" value="8"/>
</dbReference>
<dbReference type="FunFam" id="3.30.160.60:FF:001572">
    <property type="entry name" value="General transcription factor IIIA"/>
    <property type="match status" value="1"/>
</dbReference>
<comment type="subcellular location">
    <subcellularLocation>
        <location evidence="1">Nucleus</location>
    </subcellularLocation>
</comment>
<evidence type="ECO:0000256" key="2">
    <source>
        <dbReference type="ARBA" id="ARBA00022517"/>
    </source>
</evidence>
<dbReference type="OrthoDB" id="2687452at2759"/>
<keyword evidence="11" id="KW-0539">Nucleus</keyword>
<evidence type="ECO:0000256" key="6">
    <source>
        <dbReference type="ARBA" id="ARBA00022833"/>
    </source>
</evidence>
<protein>
    <recommendedName>
        <fullName evidence="12">Transcription factor IIIA</fullName>
    </recommendedName>
</protein>
<evidence type="ECO:0000256" key="13">
    <source>
        <dbReference type="ARBA" id="ARBA00057874"/>
    </source>
</evidence>
<keyword evidence="3" id="KW-0479">Metal-binding</keyword>
<dbReference type="FunFam" id="3.30.160.60:FF:000446">
    <property type="entry name" value="Zinc finger protein"/>
    <property type="match status" value="1"/>
</dbReference>
<evidence type="ECO:0000313" key="17">
    <source>
        <dbReference type="EMBL" id="KAG8452869.1"/>
    </source>
</evidence>
<feature type="domain" description="C2H2-type" evidence="16">
    <location>
        <begin position="106"/>
        <end position="136"/>
    </location>
</feature>
<evidence type="ECO:0000313" key="18">
    <source>
        <dbReference type="Proteomes" id="UP000812440"/>
    </source>
</evidence>
<evidence type="ECO:0000256" key="1">
    <source>
        <dbReference type="ARBA" id="ARBA00004123"/>
    </source>
</evidence>
<dbReference type="GO" id="GO:0042254">
    <property type="term" value="P:ribosome biogenesis"/>
    <property type="evidence" value="ECO:0007669"/>
    <property type="project" value="UniProtKB-KW"/>
</dbReference>
<evidence type="ECO:0000256" key="15">
    <source>
        <dbReference type="SAM" id="MobiDB-lite"/>
    </source>
</evidence>
<dbReference type="InterPro" id="IPR013087">
    <property type="entry name" value="Znf_C2H2_type"/>
</dbReference>
<reference evidence="17" key="1">
    <citation type="thesis" date="2020" institute="ProQuest LLC" country="789 East Eisenhower Parkway, Ann Arbor, MI, USA">
        <title>Comparative Genomics and Chromosome Evolution.</title>
        <authorList>
            <person name="Mudd A.B."/>
        </authorList>
    </citation>
    <scope>NUCLEOTIDE SEQUENCE</scope>
    <source>
        <strain evidence="17">Female2</strain>
        <tissue evidence="17">Blood</tissue>
    </source>
</reference>
<feature type="domain" description="C2H2-type" evidence="16">
    <location>
        <begin position="253"/>
        <end position="283"/>
    </location>
</feature>
<evidence type="ECO:0000256" key="7">
    <source>
        <dbReference type="ARBA" id="ARBA00022884"/>
    </source>
</evidence>
<accession>A0A8T2K6N3</accession>
<dbReference type="SUPFAM" id="SSF57667">
    <property type="entry name" value="beta-beta-alpha zinc fingers"/>
    <property type="match status" value="5"/>
</dbReference>
<name>A0A8T2K6N3_9PIPI</name>
<comment type="function">
    <text evidence="13">Involved in ribosomal large subunit biogenesis. Interacts with the internal control region (ICR) of approximately 50 bases within the 5S RNA genes, is required for correct transcription of these genes by RNA polymerase III. Also binds the transcribed 5S RNA's.</text>
</comment>
<organism evidence="17 18">
    <name type="scientific">Hymenochirus boettgeri</name>
    <name type="common">Congo dwarf clawed frog</name>
    <dbReference type="NCBI Taxonomy" id="247094"/>
    <lineage>
        <taxon>Eukaryota</taxon>
        <taxon>Metazoa</taxon>
        <taxon>Chordata</taxon>
        <taxon>Craniata</taxon>
        <taxon>Vertebrata</taxon>
        <taxon>Euteleostomi</taxon>
        <taxon>Amphibia</taxon>
        <taxon>Batrachia</taxon>
        <taxon>Anura</taxon>
        <taxon>Pipoidea</taxon>
        <taxon>Pipidae</taxon>
        <taxon>Pipinae</taxon>
        <taxon>Hymenochirus</taxon>
    </lineage>
</organism>
<dbReference type="FunFam" id="3.30.160.60:FF:001102">
    <property type="entry name" value="Transcription factor IIIA"/>
    <property type="match status" value="2"/>
</dbReference>
<dbReference type="GO" id="GO:0005634">
    <property type="term" value="C:nucleus"/>
    <property type="evidence" value="ECO:0007669"/>
    <property type="project" value="UniProtKB-SubCell"/>
</dbReference>
<dbReference type="EMBL" id="JAACNH010000002">
    <property type="protein sequence ID" value="KAG8452869.1"/>
    <property type="molecule type" value="Genomic_DNA"/>
</dbReference>
<gene>
    <name evidence="17" type="ORF">GDO86_004604</name>
</gene>
<sequence>MVRSGEGYEAHMAAGKVSRSDRAALSGGTVGCKMGERAQPAVYKRFFCSFPDCDAGYNKDWKLQAHLCKHTGQKPFQCKQEGCTKGFTSCYHLTRHTLTHTGERNFKCDCQECDMKFTTMSNMKKHFNRAHNRERFVYVCNFVGCNQSFKKHNQLKVHQCIHTGQKPFKCTHEGCDKSFSVPSRLKRHEKVHSGYPCNKENCSFVGQTWTLYLKHVSECHEEPVICDVCNRTFKQKSYLKDHKRTHEKERTVYRCPREDCDRTYTTLFNLQSHMLSFHEGQHPFVCPHDGCEKSFSMKQSLERHTVVHDPEKRKLKEKIPRPKRSLASRLSGYKPPRKGAKDTEPTGENNPVNLCASETNSSALENLRLQ</sequence>
<feature type="compositionally biased region" description="Basic and acidic residues" evidence="15">
    <location>
        <begin position="310"/>
        <end position="320"/>
    </location>
</feature>
<dbReference type="GO" id="GO:0003677">
    <property type="term" value="F:DNA binding"/>
    <property type="evidence" value="ECO:0007669"/>
    <property type="project" value="UniProtKB-KW"/>
</dbReference>
<comment type="caution">
    <text evidence="17">The sequence shown here is derived from an EMBL/GenBank/DDBJ whole genome shotgun (WGS) entry which is preliminary data.</text>
</comment>
<dbReference type="GO" id="GO:0003723">
    <property type="term" value="F:RNA binding"/>
    <property type="evidence" value="ECO:0007669"/>
    <property type="project" value="UniProtKB-KW"/>
</dbReference>